<evidence type="ECO:0000256" key="8">
    <source>
        <dbReference type="RuleBase" id="RU362110"/>
    </source>
</evidence>
<organism evidence="12 13">
    <name type="scientific">Lacrimispora algidixylanolytica</name>
    <dbReference type="NCBI Taxonomy" id="94868"/>
    <lineage>
        <taxon>Bacteria</taxon>
        <taxon>Bacillati</taxon>
        <taxon>Bacillota</taxon>
        <taxon>Clostridia</taxon>
        <taxon>Lachnospirales</taxon>
        <taxon>Lachnospiraceae</taxon>
        <taxon>Lacrimispora</taxon>
    </lineage>
</organism>
<evidence type="ECO:0000313" key="12">
    <source>
        <dbReference type="EMBL" id="RKD31913.1"/>
    </source>
</evidence>
<dbReference type="EMBL" id="MCIA01000015">
    <property type="protein sequence ID" value="RKD31913.1"/>
    <property type="molecule type" value="Genomic_DNA"/>
</dbReference>
<evidence type="ECO:0000256" key="4">
    <source>
        <dbReference type="ARBA" id="ARBA00019623"/>
    </source>
</evidence>
<dbReference type="GO" id="GO:0005737">
    <property type="term" value="C:cytoplasm"/>
    <property type="evidence" value="ECO:0007669"/>
    <property type="project" value="UniProtKB-SubCell"/>
</dbReference>
<dbReference type="InterPro" id="IPR001362">
    <property type="entry name" value="Glyco_hydro_32"/>
</dbReference>
<comment type="subcellular location">
    <subcellularLocation>
        <location evidence="9">Cytoplasm</location>
    </subcellularLocation>
</comment>
<dbReference type="InterPro" id="IPR013148">
    <property type="entry name" value="Glyco_hydro_32_N"/>
</dbReference>
<dbReference type="AlphaFoldDB" id="A0A419T3B3"/>
<dbReference type="Pfam" id="PF00251">
    <property type="entry name" value="Glyco_hydro_32N"/>
    <property type="match status" value="1"/>
</dbReference>
<feature type="domain" description="Glycosyl hydrolase family 32 N-terminal" evidence="10">
    <location>
        <begin position="34"/>
        <end position="336"/>
    </location>
</feature>
<dbReference type="InterPro" id="IPR023296">
    <property type="entry name" value="Glyco_hydro_beta-prop_sf"/>
</dbReference>
<comment type="function">
    <text evidence="9">Enables the bacterium to metabolize sucrose as a sole carbon source.</text>
</comment>
<comment type="caution">
    <text evidence="12">The sequence shown here is derived from an EMBL/GenBank/DDBJ whole genome shotgun (WGS) entry which is preliminary data.</text>
</comment>
<feature type="domain" description="Glycosyl hydrolase family 32 C-terminal" evidence="11">
    <location>
        <begin position="341"/>
        <end position="479"/>
    </location>
</feature>
<comment type="similarity">
    <text evidence="2 8">Belongs to the glycosyl hydrolase 32 family.</text>
</comment>
<dbReference type="SMART" id="SM00640">
    <property type="entry name" value="Glyco_32"/>
    <property type="match status" value="1"/>
</dbReference>
<comment type="catalytic activity">
    <reaction evidence="8">
        <text>Hydrolysis of terminal non-reducing beta-D-fructofuranoside residues in beta-D-fructofuranosides.</text>
        <dbReference type="EC" id="3.2.1.26"/>
    </reaction>
</comment>
<dbReference type="InterPro" id="IPR013320">
    <property type="entry name" value="ConA-like_dom_sf"/>
</dbReference>
<dbReference type="InterPro" id="IPR006232">
    <property type="entry name" value="Suc6P_hydrolase"/>
</dbReference>
<dbReference type="NCBIfam" id="TIGR01322">
    <property type="entry name" value="scrB_fam"/>
    <property type="match status" value="1"/>
</dbReference>
<keyword evidence="6 8" id="KW-0326">Glycosidase</keyword>
<accession>A0A419T3B3</accession>
<evidence type="ECO:0000259" key="11">
    <source>
        <dbReference type="Pfam" id="PF08244"/>
    </source>
</evidence>
<dbReference type="EC" id="3.2.1.26" evidence="3 8"/>
<sequence>MTNPHLYEQINQDLKNYYDNVKNNKRNLWRNNFHIEMPFGLINDPNGLCYYNNKFYIFYQWNPFSCEHKSKHWGLVTTTDFVNFTRPEIVLRPEEWFDKDGCYSGGAYVKDDTLQLFYTGNVKGESGQRESYQCMVEYKKDGNFDKKGVIIDKQPESYTTHFRDPMVFEGNGIYYMVLGAQTEDLKGRALIYNSEDSFKWSFAGELKTNMNDFGYMWECPNLFKISGNQFAFLFSPQGLNEEEFKYQNTFQSGYVIGELDLNDVSLKHHTEFREIDKGFDFYAPQVFRYEEKHIMMGWIGMPDNEGEYVSSQDGWIFGLTMPRVLKYIDGVIYQEPLEFLENLRESQIVDLENEIVDNYKITLDTRTIECNLDLDMKDYNDLELKMKFENESISIFYNKEEEICILDRNSMELGGKGVRKFKLKADKSLKLHMFIDNSTIEIYYQDGLETTTFAYFPKCDDFEIEIKNKAKINKLQIWNLRKINYV</sequence>
<gene>
    <name evidence="12" type="ORF">BET01_19275</name>
</gene>
<evidence type="ECO:0000259" key="10">
    <source>
        <dbReference type="Pfam" id="PF00251"/>
    </source>
</evidence>
<keyword evidence="5 8" id="KW-0378">Hydrolase</keyword>
<dbReference type="InterPro" id="IPR013189">
    <property type="entry name" value="Glyco_hydro_32_C"/>
</dbReference>
<dbReference type="Pfam" id="PF08244">
    <property type="entry name" value="Glyco_hydro_32C"/>
    <property type="match status" value="1"/>
</dbReference>
<dbReference type="Proteomes" id="UP000284277">
    <property type="component" value="Unassembled WGS sequence"/>
</dbReference>
<evidence type="ECO:0000256" key="2">
    <source>
        <dbReference type="ARBA" id="ARBA00009902"/>
    </source>
</evidence>
<dbReference type="PANTHER" id="PTHR43101:SF1">
    <property type="entry name" value="BETA-FRUCTOSIDASE"/>
    <property type="match status" value="1"/>
</dbReference>
<dbReference type="GO" id="GO:0005985">
    <property type="term" value="P:sucrose metabolic process"/>
    <property type="evidence" value="ECO:0007669"/>
    <property type="project" value="UniProtKB-UniPathway"/>
</dbReference>
<dbReference type="UniPathway" id="UPA00238"/>
<dbReference type="OrthoDB" id="9759709at2"/>
<keyword evidence="9" id="KW-0963">Cytoplasm</keyword>
<proteinExistence type="inferred from homology"/>
<dbReference type="SUPFAM" id="SSF75005">
    <property type="entry name" value="Arabinanase/levansucrase/invertase"/>
    <property type="match status" value="1"/>
</dbReference>
<keyword evidence="9" id="KW-0119">Carbohydrate metabolism</keyword>
<dbReference type="InterPro" id="IPR051214">
    <property type="entry name" value="GH32_Enzymes"/>
</dbReference>
<protein>
    <recommendedName>
        <fullName evidence="4 8">Sucrose-6-phosphate hydrolase</fullName>
        <ecNumber evidence="3 8">3.2.1.26</ecNumber>
    </recommendedName>
    <alternativeName>
        <fullName evidence="7 9">Invertase</fullName>
    </alternativeName>
</protein>
<dbReference type="Gene3D" id="2.115.10.20">
    <property type="entry name" value="Glycosyl hydrolase domain, family 43"/>
    <property type="match status" value="1"/>
</dbReference>
<dbReference type="CDD" id="cd18623">
    <property type="entry name" value="GH32_ScrB-like"/>
    <property type="match status" value="1"/>
</dbReference>
<comment type="pathway">
    <text evidence="1 9">Glycan biosynthesis; sucrose metabolism.</text>
</comment>
<evidence type="ECO:0000256" key="3">
    <source>
        <dbReference type="ARBA" id="ARBA00012758"/>
    </source>
</evidence>
<evidence type="ECO:0000256" key="9">
    <source>
        <dbReference type="RuleBase" id="RU365015"/>
    </source>
</evidence>
<evidence type="ECO:0000313" key="13">
    <source>
        <dbReference type="Proteomes" id="UP000284277"/>
    </source>
</evidence>
<reference evidence="12 13" key="1">
    <citation type="submission" date="2016-08" db="EMBL/GenBank/DDBJ databases">
        <title>A new outlook on sporulation: Clostridium algidixylanolyticum.</title>
        <authorList>
            <person name="Poppleton D.I."/>
            <person name="Gribaldo S."/>
        </authorList>
    </citation>
    <scope>NUCLEOTIDE SEQUENCE [LARGE SCALE GENOMIC DNA]</scope>
    <source>
        <strain evidence="12 13">SPL73</strain>
    </source>
</reference>
<dbReference type="SUPFAM" id="SSF49899">
    <property type="entry name" value="Concanavalin A-like lectins/glucanases"/>
    <property type="match status" value="1"/>
</dbReference>
<evidence type="ECO:0000256" key="5">
    <source>
        <dbReference type="ARBA" id="ARBA00022801"/>
    </source>
</evidence>
<dbReference type="PANTHER" id="PTHR43101">
    <property type="entry name" value="BETA-FRUCTOSIDASE"/>
    <property type="match status" value="1"/>
</dbReference>
<dbReference type="RefSeq" id="WP_120196817.1">
    <property type="nucleotide sequence ID" value="NZ_MCIA01000015.1"/>
</dbReference>
<dbReference type="Gene3D" id="2.60.120.560">
    <property type="entry name" value="Exo-inulinase, domain 1"/>
    <property type="match status" value="1"/>
</dbReference>
<dbReference type="GO" id="GO:0004564">
    <property type="term" value="F:beta-fructofuranosidase activity"/>
    <property type="evidence" value="ECO:0007669"/>
    <property type="project" value="UniProtKB-EC"/>
</dbReference>
<keyword evidence="13" id="KW-1185">Reference proteome</keyword>
<evidence type="ECO:0000256" key="6">
    <source>
        <dbReference type="ARBA" id="ARBA00023295"/>
    </source>
</evidence>
<name>A0A419T3B3_9FIRM</name>
<evidence type="ECO:0000256" key="7">
    <source>
        <dbReference type="ARBA" id="ARBA00033367"/>
    </source>
</evidence>
<evidence type="ECO:0000256" key="1">
    <source>
        <dbReference type="ARBA" id="ARBA00004914"/>
    </source>
</evidence>